<proteinExistence type="predicted"/>
<dbReference type="RefSeq" id="XP_025577162.1">
    <property type="nucleotide sequence ID" value="XM_025722565.1"/>
</dbReference>
<dbReference type="VEuPathDB" id="FungiDB:BO80DRAFT_463083"/>
<keyword evidence="2" id="KW-0732">Signal</keyword>
<protein>
    <submittedName>
        <fullName evidence="3">Uncharacterized protein</fullName>
    </submittedName>
</protein>
<evidence type="ECO:0000313" key="3">
    <source>
        <dbReference type="EMBL" id="RAL02835.1"/>
    </source>
</evidence>
<keyword evidence="4" id="KW-1185">Reference proteome</keyword>
<evidence type="ECO:0000256" key="2">
    <source>
        <dbReference type="SAM" id="SignalP"/>
    </source>
</evidence>
<evidence type="ECO:0000313" key="4">
    <source>
        <dbReference type="Proteomes" id="UP000249402"/>
    </source>
</evidence>
<sequence>MKLLLLILSLTISLVASSAVPNEASHLTDLYDIDSICTKDTDCGTGCCYNSLCLAHCYHEKPHTELIQPNIASTDTTKPQCHHRRDCKNGGCCYHGNCVGHICPKDPKKPPVARKRVGTALWARGSGMSEDGSAMNQNNQKCHTNRDCGTGCCYRGLCLAYCFGDARDEVAYAEVLSGSAKGDTAESTPTDDLSNLIQCRKDKYCKSGCCYHSFCRPCNEGDAVAAGGLKRSNTFTTPPDKEEEDDDDDDDDDDNQAMPVCDTRTNCKRGCCYHGLCLANCVA</sequence>
<dbReference type="STRING" id="1448316.A0A395H6N8"/>
<feature type="region of interest" description="Disordered" evidence="1">
    <location>
        <begin position="229"/>
        <end position="255"/>
    </location>
</feature>
<feature type="chain" id="PRO_5017278693" evidence="2">
    <location>
        <begin position="20"/>
        <end position="283"/>
    </location>
</feature>
<dbReference type="EMBL" id="KZ824429">
    <property type="protein sequence ID" value="RAL02835.1"/>
    <property type="molecule type" value="Genomic_DNA"/>
</dbReference>
<dbReference type="GeneID" id="37227430"/>
<gene>
    <name evidence="3" type="ORF">BO80DRAFT_463083</name>
</gene>
<dbReference type="AlphaFoldDB" id="A0A395H6N8"/>
<dbReference type="OrthoDB" id="4474487at2759"/>
<feature type="signal peptide" evidence="2">
    <location>
        <begin position="1"/>
        <end position="19"/>
    </location>
</feature>
<feature type="compositionally biased region" description="Acidic residues" evidence="1">
    <location>
        <begin position="241"/>
        <end position="255"/>
    </location>
</feature>
<organism evidence="3 4">
    <name type="scientific">Aspergillus ibericus CBS 121593</name>
    <dbReference type="NCBI Taxonomy" id="1448316"/>
    <lineage>
        <taxon>Eukaryota</taxon>
        <taxon>Fungi</taxon>
        <taxon>Dikarya</taxon>
        <taxon>Ascomycota</taxon>
        <taxon>Pezizomycotina</taxon>
        <taxon>Eurotiomycetes</taxon>
        <taxon>Eurotiomycetidae</taxon>
        <taxon>Eurotiales</taxon>
        <taxon>Aspergillaceae</taxon>
        <taxon>Aspergillus</taxon>
        <taxon>Aspergillus subgen. Circumdati</taxon>
    </lineage>
</organism>
<accession>A0A395H6N8</accession>
<dbReference type="Proteomes" id="UP000249402">
    <property type="component" value="Unassembled WGS sequence"/>
</dbReference>
<name>A0A395H6N8_9EURO</name>
<evidence type="ECO:0000256" key="1">
    <source>
        <dbReference type="SAM" id="MobiDB-lite"/>
    </source>
</evidence>
<reference evidence="3 4" key="1">
    <citation type="submission" date="2018-02" db="EMBL/GenBank/DDBJ databases">
        <title>The genomes of Aspergillus section Nigri reveals drivers in fungal speciation.</title>
        <authorList>
            <consortium name="DOE Joint Genome Institute"/>
            <person name="Vesth T.C."/>
            <person name="Nybo J."/>
            <person name="Theobald S."/>
            <person name="Brandl J."/>
            <person name="Frisvad J.C."/>
            <person name="Nielsen K.F."/>
            <person name="Lyhne E.K."/>
            <person name="Kogle M.E."/>
            <person name="Kuo A."/>
            <person name="Riley R."/>
            <person name="Clum A."/>
            <person name="Nolan M."/>
            <person name="Lipzen A."/>
            <person name="Salamov A."/>
            <person name="Henrissat B."/>
            <person name="Wiebenga A."/>
            <person name="De vries R.P."/>
            <person name="Grigoriev I.V."/>
            <person name="Mortensen U.H."/>
            <person name="Andersen M.R."/>
            <person name="Baker S.E."/>
        </authorList>
    </citation>
    <scope>NUCLEOTIDE SEQUENCE [LARGE SCALE GENOMIC DNA]</scope>
    <source>
        <strain evidence="3 4">CBS 121593</strain>
    </source>
</reference>